<evidence type="ECO:0000259" key="2">
    <source>
        <dbReference type="Pfam" id="PF21722"/>
    </source>
</evidence>
<feature type="domain" description="Glycine-rich" evidence="2">
    <location>
        <begin position="41"/>
        <end position="206"/>
    </location>
</feature>
<dbReference type="RefSeq" id="YP_009274029.1">
    <property type="nucleotide sequence ID" value="NC_030912.1"/>
</dbReference>
<evidence type="ECO:0000313" key="3">
    <source>
        <dbReference type="EMBL" id="ANA87595.1"/>
    </source>
</evidence>
<dbReference type="GeneID" id="28801468"/>
<sequence length="214" mass="20168">MSLYRAGSPARVYVGDALASAVYKGTVKVWQRDPSTEGGTQSVTLTVPAYAAFADVGVIGGGGGGATADNGITTSNGEGGNASSWRTATIPVKPGDTITITIGNGGAGGSGGAKRNGAAGGASTATGPAGLNLNAPGGTGGVGSTTNDDTTGHGAAAVTVNGTVFPGSSNVTAGQPGSQFGGGGGGGPYPGWVSSPAAGGTGAKGGYQIVWRSY</sequence>
<reference evidence="4" key="1">
    <citation type="submission" date="2016-03" db="EMBL/GenBank/DDBJ databases">
        <authorList>
            <person name="Ploux O."/>
        </authorList>
    </citation>
    <scope>NUCLEOTIDE SEQUENCE [LARGE SCALE GENOMIC DNA]</scope>
</reference>
<gene>
    <name evidence="3" type="primary">17</name>
    <name evidence="3" type="ORF">MCGONAGALL_17</name>
</gene>
<organism evidence="3 4">
    <name type="scientific">Gordonia phage McGonagall</name>
    <dbReference type="NCBI Taxonomy" id="1838072"/>
    <lineage>
        <taxon>Viruses</taxon>
        <taxon>Duplodnaviria</taxon>
        <taxon>Heunggongvirae</taxon>
        <taxon>Uroviricota</taxon>
        <taxon>Caudoviricetes</taxon>
        <taxon>Mcgonagallvirus</taxon>
        <taxon>Mcgonagallvirus macgonagall</taxon>
    </lineage>
</organism>
<feature type="region of interest" description="Disordered" evidence="1">
    <location>
        <begin position="167"/>
        <end position="187"/>
    </location>
</feature>
<evidence type="ECO:0000313" key="4">
    <source>
        <dbReference type="Proteomes" id="UP000202089"/>
    </source>
</evidence>
<accession>A0A160DHI0</accession>
<dbReference type="KEGG" id="vg:28801468"/>
<name>A0A160DHI0_9CAUD</name>
<dbReference type="EMBL" id="KU998255">
    <property type="protein sequence ID" value="ANA87595.1"/>
    <property type="molecule type" value="Genomic_DNA"/>
</dbReference>
<feature type="compositionally biased region" description="Gly residues" evidence="1">
    <location>
        <begin position="103"/>
        <end position="120"/>
    </location>
</feature>
<protein>
    <recommendedName>
        <fullName evidence="2">Glycine-rich domain-containing protein</fullName>
    </recommendedName>
</protein>
<dbReference type="OrthoDB" id="39075at10239"/>
<dbReference type="InterPro" id="IPR049304">
    <property type="entry name" value="Gly_rich_dom"/>
</dbReference>
<dbReference type="Pfam" id="PF21722">
    <property type="entry name" value="Gly_rich_2"/>
    <property type="match status" value="1"/>
</dbReference>
<dbReference type="Proteomes" id="UP000202089">
    <property type="component" value="Segment"/>
</dbReference>
<feature type="compositionally biased region" description="Low complexity" evidence="1">
    <location>
        <begin position="121"/>
        <end position="130"/>
    </location>
</feature>
<proteinExistence type="predicted"/>
<evidence type="ECO:0000256" key="1">
    <source>
        <dbReference type="SAM" id="MobiDB-lite"/>
    </source>
</evidence>
<feature type="region of interest" description="Disordered" evidence="1">
    <location>
        <begin position="103"/>
        <end position="154"/>
    </location>
</feature>
<keyword evidence="4" id="KW-1185">Reference proteome</keyword>